<dbReference type="GO" id="GO:0004222">
    <property type="term" value="F:metalloendopeptidase activity"/>
    <property type="evidence" value="ECO:0007669"/>
    <property type="project" value="InterPro"/>
</dbReference>
<name>A0A9J6CW11_RHIMP</name>
<protein>
    <recommendedName>
        <fullName evidence="1">Peptidase M13 C-terminal domain-containing protein</fullName>
    </recommendedName>
</protein>
<dbReference type="EMBL" id="JABSTU010006165">
    <property type="protein sequence ID" value="KAH7934600.1"/>
    <property type="molecule type" value="Genomic_DNA"/>
</dbReference>
<reference evidence="2" key="1">
    <citation type="journal article" date="2020" name="Cell">
        <title>Large-Scale Comparative Analyses of Tick Genomes Elucidate Their Genetic Diversity and Vector Capacities.</title>
        <authorList>
            <consortium name="Tick Genome and Microbiome Consortium (TIGMIC)"/>
            <person name="Jia N."/>
            <person name="Wang J."/>
            <person name="Shi W."/>
            <person name="Du L."/>
            <person name="Sun Y."/>
            <person name="Zhan W."/>
            <person name="Jiang J.F."/>
            <person name="Wang Q."/>
            <person name="Zhang B."/>
            <person name="Ji P."/>
            <person name="Bell-Sakyi L."/>
            <person name="Cui X.M."/>
            <person name="Yuan T.T."/>
            <person name="Jiang B.G."/>
            <person name="Yang W.F."/>
            <person name="Lam T.T."/>
            <person name="Chang Q.C."/>
            <person name="Ding S.J."/>
            <person name="Wang X.J."/>
            <person name="Zhu J.G."/>
            <person name="Ruan X.D."/>
            <person name="Zhao L."/>
            <person name="Wei J.T."/>
            <person name="Ye R.Z."/>
            <person name="Que T.C."/>
            <person name="Du C.H."/>
            <person name="Zhou Y.H."/>
            <person name="Cheng J.X."/>
            <person name="Dai P.F."/>
            <person name="Guo W.B."/>
            <person name="Han X.H."/>
            <person name="Huang E.J."/>
            <person name="Li L.F."/>
            <person name="Wei W."/>
            <person name="Gao Y.C."/>
            <person name="Liu J.Z."/>
            <person name="Shao H.Z."/>
            <person name="Wang X."/>
            <person name="Wang C.C."/>
            <person name="Yang T.C."/>
            <person name="Huo Q.B."/>
            <person name="Li W."/>
            <person name="Chen H.Y."/>
            <person name="Chen S.E."/>
            <person name="Zhou L.G."/>
            <person name="Ni X.B."/>
            <person name="Tian J.H."/>
            <person name="Sheng Y."/>
            <person name="Liu T."/>
            <person name="Pan Y.S."/>
            <person name="Xia L.Y."/>
            <person name="Li J."/>
            <person name="Zhao F."/>
            <person name="Cao W.C."/>
        </authorList>
    </citation>
    <scope>NUCLEOTIDE SEQUENCE</scope>
    <source>
        <strain evidence="2">Rmic-2018</strain>
    </source>
</reference>
<comment type="caution">
    <text evidence="2">The sequence shown here is derived from an EMBL/GenBank/DDBJ whole genome shotgun (WGS) entry which is preliminary data.</text>
</comment>
<keyword evidence="3" id="KW-1185">Reference proteome</keyword>
<dbReference type="InterPro" id="IPR018497">
    <property type="entry name" value="Peptidase_M13_C"/>
</dbReference>
<proteinExistence type="predicted"/>
<reference evidence="2" key="2">
    <citation type="submission" date="2021-09" db="EMBL/GenBank/DDBJ databases">
        <authorList>
            <person name="Jia N."/>
            <person name="Wang J."/>
            <person name="Shi W."/>
            <person name="Du L."/>
            <person name="Sun Y."/>
            <person name="Zhan W."/>
            <person name="Jiang J."/>
            <person name="Wang Q."/>
            <person name="Zhang B."/>
            <person name="Ji P."/>
            <person name="Sakyi L.B."/>
            <person name="Cui X."/>
            <person name="Yuan T."/>
            <person name="Jiang B."/>
            <person name="Yang W."/>
            <person name="Lam T.T.-Y."/>
            <person name="Chang Q."/>
            <person name="Ding S."/>
            <person name="Wang X."/>
            <person name="Zhu J."/>
            <person name="Ruan X."/>
            <person name="Zhao L."/>
            <person name="Wei J."/>
            <person name="Que T."/>
            <person name="Du C."/>
            <person name="Cheng J."/>
            <person name="Dai P."/>
            <person name="Han X."/>
            <person name="Huang E."/>
            <person name="Gao Y."/>
            <person name="Liu J."/>
            <person name="Shao H."/>
            <person name="Ye R."/>
            <person name="Li L."/>
            <person name="Wei W."/>
            <person name="Wang X."/>
            <person name="Wang C."/>
            <person name="Huo Q."/>
            <person name="Li W."/>
            <person name="Guo W."/>
            <person name="Chen H."/>
            <person name="Chen S."/>
            <person name="Zhou L."/>
            <person name="Zhou L."/>
            <person name="Ni X."/>
            <person name="Tian J."/>
            <person name="Zhou Y."/>
            <person name="Sheng Y."/>
            <person name="Liu T."/>
            <person name="Pan Y."/>
            <person name="Xia L."/>
            <person name="Li J."/>
            <person name="Zhao F."/>
            <person name="Cao W."/>
        </authorList>
    </citation>
    <scope>NUCLEOTIDE SEQUENCE</scope>
    <source>
        <strain evidence="2">Rmic-2018</strain>
        <tissue evidence="2">Larvae</tissue>
    </source>
</reference>
<sequence>MLSKFYCELRLYKHLNLLSNVLLQLSLTGQEDHLDDELDSENLADFVGARLAYAAYASLPEDVKRMKLAGFDMSPEKLFFINQCSRVCAWSSIPKKHYAPFRSRCIVPLRNMPEFSRAFRCKAGTLMNPRNKCTFW</sequence>
<dbReference type="PROSITE" id="PS51885">
    <property type="entry name" value="NEPRILYSIN"/>
    <property type="match status" value="1"/>
</dbReference>
<dbReference type="GO" id="GO:0005886">
    <property type="term" value="C:plasma membrane"/>
    <property type="evidence" value="ECO:0007669"/>
    <property type="project" value="TreeGrafter"/>
</dbReference>
<dbReference type="Gene3D" id="3.40.390.10">
    <property type="entry name" value="Collagenase (Catalytic Domain)"/>
    <property type="match status" value="1"/>
</dbReference>
<evidence type="ECO:0000313" key="2">
    <source>
        <dbReference type="EMBL" id="KAH7934600.1"/>
    </source>
</evidence>
<dbReference type="GO" id="GO:0016485">
    <property type="term" value="P:protein processing"/>
    <property type="evidence" value="ECO:0007669"/>
    <property type="project" value="TreeGrafter"/>
</dbReference>
<dbReference type="PANTHER" id="PTHR11733">
    <property type="entry name" value="ZINC METALLOPROTEASE FAMILY M13 NEPRILYSIN-RELATED"/>
    <property type="match status" value="1"/>
</dbReference>
<evidence type="ECO:0000259" key="1">
    <source>
        <dbReference type="Pfam" id="PF01431"/>
    </source>
</evidence>
<accession>A0A9J6CW11</accession>
<dbReference type="VEuPathDB" id="VectorBase:LOC119172735"/>
<feature type="domain" description="Peptidase M13 C-terminal" evidence="1">
    <location>
        <begin position="40"/>
        <end position="134"/>
    </location>
</feature>
<dbReference type="PANTHER" id="PTHR11733:SF241">
    <property type="entry name" value="GH26575P-RELATED"/>
    <property type="match status" value="1"/>
</dbReference>
<dbReference type="InterPro" id="IPR024079">
    <property type="entry name" value="MetalloPept_cat_dom_sf"/>
</dbReference>
<dbReference type="InterPro" id="IPR000718">
    <property type="entry name" value="Peptidase_M13"/>
</dbReference>
<organism evidence="2 3">
    <name type="scientific">Rhipicephalus microplus</name>
    <name type="common">Cattle tick</name>
    <name type="synonym">Boophilus microplus</name>
    <dbReference type="NCBI Taxonomy" id="6941"/>
    <lineage>
        <taxon>Eukaryota</taxon>
        <taxon>Metazoa</taxon>
        <taxon>Ecdysozoa</taxon>
        <taxon>Arthropoda</taxon>
        <taxon>Chelicerata</taxon>
        <taxon>Arachnida</taxon>
        <taxon>Acari</taxon>
        <taxon>Parasitiformes</taxon>
        <taxon>Ixodida</taxon>
        <taxon>Ixodoidea</taxon>
        <taxon>Ixodidae</taxon>
        <taxon>Rhipicephalinae</taxon>
        <taxon>Rhipicephalus</taxon>
        <taxon>Boophilus</taxon>
    </lineage>
</organism>
<evidence type="ECO:0000313" key="3">
    <source>
        <dbReference type="Proteomes" id="UP000821866"/>
    </source>
</evidence>
<gene>
    <name evidence="2" type="ORF">HPB51_029034</name>
</gene>
<dbReference type="Pfam" id="PF01431">
    <property type="entry name" value="Peptidase_M13"/>
    <property type="match status" value="1"/>
</dbReference>
<dbReference type="Proteomes" id="UP000821866">
    <property type="component" value="Unassembled WGS sequence"/>
</dbReference>
<dbReference type="AlphaFoldDB" id="A0A9J6CW11"/>
<dbReference type="SUPFAM" id="SSF55486">
    <property type="entry name" value="Metalloproteases ('zincins'), catalytic domain"/>
    <property type="match status" value="1"/>
</dbReference>